<reference evidence="1" key="1">
    <citation type="submission" date="2024-05" db="EMBL/GenBank/DDBJ databases">
        <authorList>
            <person name="Luo Y.-C."/>
            <person name="Nicholds J."/>
            <person name="Mortimer T."/>
            <person name="Maboni G."/>
        </authorList>
    </citation>
    <scope>NUCLEOTIDE SEQUENCE</scope>
    <source>
        <strain evidence="1">150221</strain>
    </source>
</reference>
<accession>A0AB39DN88</accession>
<proteinExistence type="predicted"/>
<name>A0AB39DN88_9BURK</name>
<dbReference type="GeneID" id="93068436"/>
<sequence>MPDPENIVYQDSQITQILEFHKGAAAPVLFERYRMAGANQEAFVAALIGRLCVLEGRQTLDAGRRPNG</sequence>
<dbReference type="AlphaFoldDB" id="A0AB39DN88"/>
<dbReference type="EMBL" id="CP158257">
    <property type="protein sequence ID" value="XDJ55409.1"/>
    <property type="molecule type" value="Genomic_DNA"/>
</dbReference>
<organism evidence="1">
    <name type="scientific">Castellaniella ginsengisoli</name>
    <dbReference type="NCBI Taxonomy" id="546114"/>
    <lineage>
        <taxon>Bacteria</taxon>
        <taxon>Pseudomonadati</taxon>
        <taxon>Pseudomonadota</taxon>
        <taxon>Betaproteobacteria</taxon>
        <taxon>Burkholderiales</taxon>
        <taxon>Alcaligenaceae</taxon>
        <taxon>Castellaniella</taxon>
    </lineage>
</organism>
<dbReference type="KEGG" id="cgin:ABRZ00_12840"/>
<evidence type="ECO:0000313" key="1">
    <source>
        <dbReference type="EMBL" id="XDJ55409.1"/>
    </source>
</evidence>
<gene>
    <name evidence="1" type="ORF">ABRZ00_12840</name>
</gene>
<protein>
    <submittedName>
        <fullName evidence="1">Uncharacterized protein</fullName>
    </submittedName>
</protein>
<dbReference type="RefSeq" id="WP_368647743.1">
    <property type="nucleotide sequence ID" value="NZ_CP158257.1"/>
</dbReference>